<dbReference type="eggNOG" id="ENOG5031UH0">
    <property type="taxonomic scope" value="Bacteria"/>
</dbReference>
<reference evidence="2 3" key="1">
    <citation type="journal article" date="2012" name="J. Bacteriol.">
        <title>Complete genome sequences of Desulfosporosinus orientis DSM765T, Desulfosporosinus youngiae DSM17734T, Desulfosporosinus meridiei DSM13257T, and Desulfosporosinus acidiphilus DSM22704T.</title>
        <authorList>
            <person name="Pester M."/>
            <person name="Brambilla E."/>
            <person name="Alazard D."/>
            <person name="Rattei T."/>
            <person name="Weinmaier T."/>
            <person name="Han J."/>
            <person name="Lucas S."/>
            <person name="Lapidus A."/>
            <person name="Cheng J.F."/>
            <person name="Goodwin L."/>
            <person name="Pitluck S."/>
            <person name="Peters L."/>
            <person name="Ovchinnikova G."/>
            <person name="Teshima H."/>
            <person name="Detter J.C."/>
            <person name="Han C.S."/>
            <person name="Tapia R."/>
            <person name="Land M.L."/>
            <person name="Hauser L."/>
            <person name="Kyrpides N.C."/>
            <person name="Ivanova N.N."/>
            <person name="Pagani I."/>
            <person name="Huntmann M."/>
            <person name="Wei C.L."/>
            <person name="Davenport K.W."/>
            <person name="Daligault H."/>
            <person name="Chain P.S."/>
            <person name="Chen A."/>
            <person name="Mavromatis K."/>
            <person name="Markowitz V."/>
            <person name="Szeto E."/>
            <person name="Mikhailova N."/>
            <person name="Pati A."/>
            <person name="Wagner M."/>
            <person name="Woyke T."/>
            <person name="Ollivier B."/>
            <person name="Klenk H.P."/>
            <person name="Spring S."/>
            <person name="Loy A."/>
        </authorList>
    </citation>
    <scope>NUCLEOTIDE SEQUENCE [LARGE SCALE GENOMIC DNA]</scope>
    <source>
        <strain evidence="3">DSM 22704 / JCM 16185 / SJ4</strain>
    </source>
</reference>
<evidence type="ECO:0000313" key="3">
    <source>
        <dbReference type="Proteomes" id="UP000002892"/>
    </source>
</evidence>
<dbReference type="EMBL" id="CP003639">
    <property type="protein sequence ID" value="AFM39263.1"/>
    <property type="molecule type" value="Genomic_DNA"/>
</dbReference>
<name>I4D0D9_DESAJ</name>
<evidence type="ECO:0008006" key="4">
    <source>
        <dbReference type="Google" id="ProtNLM"/>
    </source>
</evidence>
<keyword evidence="1" id="KW-1133">Transmembrane helix</keyword>
<organism evidence="2 3">
    <name type="scientific">Desulfosporosinus acidiphilus (strain DSM 22704 / JCM 16185 / SJ4)</name>
    <dbReference type="NCBI Taxonomy" id="646529"/>
    <lineage>
        <taxon>Bacteria</taxon>
        <taxon>Bacillati</taxon>
        <taxon>Bacillota</taxon>
        <taxon>Clostridia</taxon>
        <taxon>Eubacteriales</taxon>
        <taxon>Desulfitobacteriaceae</taxon>
        <taxon>Desulfosporosinus</taxon>
    </lineage>
</organism>
<evidence type="ECO:0000313" key="2">
    <source>
        <dbReference type="EMBL" id="AFM39263.1"/>
    </source>
</evidence>
<gene>
    <name evidence="2" type="ordered locus">Desaci_0186</name>
</gene>
<proteinExistence type="predicted"/>
<accession>I4D0D9</accession>
<dbReference type="HOGENOM" id="CLU_1632704_0_0_9"/>
<evidence type="ECO:0000256" key="1">
    <source>
        <dbReference type="SAM" id="Phobius"/>
    </source>
</evidence>
<feature type="transmembrane region" description="Helical" evidence="1">
    <location>
        <begin position="14"/>
        <end position="36"/>
    </location>
</feature>
<dbReference type="KEGG" id="dai:Desaci_0186"/>
<dbReference type="AlphaFoldDB" id="I4D0D9"/>
<keyword evidence="3" id="KW-1185">Reference proteome</keyword>
<dbReference type="Proteomes" id="UP000002892">
    <property type="component" value="Chromosome"/>
</dbReference>
<keyword evidence="1" id="KW-0472">Membrane</keyword>
<sequence>MNYHLSIIDVLKAWFFPINLMSILVTIIIILASINASKKAYRDRGTPMFLKSIIIFLALIAIPVFLVGSEYGSGWQLQGEELLLKAPPSNSSINLKSTRIALLSGSISSQWTPESRTMGVGIAGLGTGSFTLKNGKNAVVFSYLPVTRVWRHFLPVLDVARL</sequence>
<feature type="transmembrane region" description="Helical" evidence="1">
    <location>
        <begin position="48"/>
        <end position="68"/>
    </location>
</feature>
<protein>
    <recommendedName>
        <fullName evidence="4">Bacterial Pleckstrin homology domain-containing protein</fullName>
    </recommendedName>
</protein>
<keyword evidence="1" id="KW-0812">Transmembrane</keyword>